<evidence type="ECO:0000313" key="3">
    <source>
        <dbReference type="EMBL" id="GAA2785616.1"/>
    </source>
</evidence>
<evidence type="ECO:0000259" key="2">
    <source>
        <dbReference type="Pfam" id="PF08327"/>
    </source>
</evidence>
<dbReference type="RefSeq" id="WP_344679228.1">
    <property type="nucleotide sequence ID" value="NZ_BAAAUX010000011.1"/>
</dbReference>
<proteinExistence type="inferred from homology"/>
<feature type="domain" description="Activator of Hsp90 ATPase homologue 1/2-like C-terminal" evidence="2">
    <location>
        <begin position="16"/>
        <end position="144"/>
    </location>
</feature>
<keyword evidence="4" id="KW-1185">Reference proteome</keyword>
<dbReference type="InterPro" id="IPR013538">
    <property type="entry name" value="ASHA1/2-like_C"/>
</dbReference>
<reference evidence="3 4" key="1">
    <citation type="journal article" date="2019" name="Int. J. Syst. Evol. Microbiol.">
        <title>The Global Catalogue of Microorganisms (GCM) 10K type strain sequencing project: providing services to taxonomists for standard genome sequencing and annotation.</title>
        <authorList>
            <consortium name="The Broad Institute Genomics Platform"/>
            <consortium name="The Broad Institute Genome Sequencing Center for Infectious Disease"/>
            <person name="Wu L."/>
            <person name="Ma J."/>
        </authorList>
    </citation>
    <scope>NUCLEOTIDE SEQUENCE [LARGE SCALE GENOMIC DNA]</scope>
    <source>
        <strain evidence="3 4">JCM 9383</strain>
    </source>
</reference>
<evidence type="ECO:0000313" key="4">
    <source>
        <dbReference type="Proteomes" id="UP001500979"/>
    </source>
</evidence>
<dbReference type="CDD" id="cd07814">
    <property type="entry name" value="SRPBCC_CalC_Aha1-like"/>
    <property type="match status" value="1"/>
</dbReference>
<dbReference type="SUPFAM" id="SSF55961">
    <property type="entry name" value="Bet v1-like"/>
    <property type="match status" value="1"/>
</dbReference>
<organism evidence="3 4">
    <name type="scientific">Saccharopolyspora taberi</name>
    <dbReference type="NCBI Taxonomy" id="60895"/>
    <lineage>
        <taxon>Bacteria</taxon>
        <taxon>Bacillati</taxon>
        <taxon>Actinomycetota</taxon>
        <taxon>Actinomycetes</taxon>
        <taxon>Pseudonocardiales</taxon>
        <taxon>Pseudonocardiaceae</taxon>
        <taxon>Saccharopolyspora</taxon>
    </lineage>
</organism>
<accession>A0ABN3VAI9</accession>
<dbReference type="Gene3D" id="3.30.530.20">
    <property type="match status" value="1"/>
</dbReference>
<protein>
    <submittedName>
        <fullName evidence="3">SRPBCC domain-containing protein</fullName>
    </submittedName>
</protein>
<dbReference type="Proteomes" id="UP001500979">
    <property type="component" value="Unassembled WGS sequence"/>
</dbReference>
<comment type="caution">
    <text evidence="3">The sequence shown here is derived from an EMBL/GenBank/DDBJ whole genome shotgun (WGS) entry which is preliminary data.</text>
</comment>
<dbReference type="EMBL" id="BAAAUX010000011">
    <property type="protein sequence ID" value="GAA2785616.1"/>
    <property type="molecule type" value="Genomic_DNA"/>
</dbReference>
<dbReference type="Pfam" id="PF08327">
    <property type="entry name" value="AHSA1"/>
    <property type="match status" value="1"/>
</dbReference>
<name>A0ABN3VAI9_9PSEU</name>
<comment type="similarity">
    <text evidence="1">Belongs to the AHA1 family.</text>
</comment>
<sequence length="147" mass="16757">MSEDLTAVRLDHFYPHPPAKVWRALTEPELMARWQMPVEDFRPEVGHRYTMRGTPMPSTGFSGTVAAEVLAVEPEKLLRISWKDAAEQAPGEFTVTWRLEPEGTGTRLFLEQEGFDPDSPQQQRARDIMGRGWVHIQQRLEEALASA</sequence>
<dbReference type="InterPro" id="IPR023393">
    <property type="entry name" value="START-like_dom_sf"/>
</dbReference>
<gene>
    <name evidence="3" type="ORF">GCM10010470_19750</name>
</gene>
<evidence type="ECO:0000256" key="1">
    <source>
        <dbReference type="ARBA" id="ARBA00006817"/>
    </source>
</evidence>